<reference evidence="1 2" key="1">
    <citation type="submission" date="2023-03" db="EMBL/GenBank/DDBJ databases">
        <title>WGS of Methanotrichaceae archaeon Mx.</title>
        <authorList>
            <person name="Sorokin D.Y."/>
            <person name="Merkel A.Y."/>
        </authorList>
    </citation>
    <scope>NUCLEOTIDE SEQUENCE [LARGE SCALE GENOMIC DNA]</scope>
    <source>
        <strain evidence="1 2">Mx</strain>
    </source>
</reference>
<dbReference type="Proteomes" id="UP001220010">
    <property type="component" value="Unassembled WGS sequence"/>
</dbReference>
<dbReference type="InterPro" id="IPR025455">
    <property type="entry name" value="DUF4276"/>
</dbReference>
<evidence type="ECO:0000313" key="2">
    <source>
        <dbReference type="Proteomes" id="UP001220010"/>
    </source>
</evidence>
<accession>A0ABT5X653</accession>
<keyword evidence="2" id="KW-1185">Reference proteome</keyword>
<gene>
    <name evidence="1" type="ORF">P0O15_03100</name>
</gene>
<proteinExistence type="predicted"/>
<dbReference type="EMBL" id="JARFPK010000008">
    <property type="protein sequence ID" value="MDF0590165.1"/>
    <property type="molecule type" value="Genomic_DNA"/>
</dbReference>
<name>A0ABT5X653_9EURY</name>
<organism evidence="1 2">
    <name type="scientific">Candidatus Methanocrinis natronophilus</name>
    <dbReference type="NCBI Taxonomy" id="3033396"/>
    <lineage>
        <taxon>Archaea</taxon>
        <taxon>Methanobacteriati</taxon>
        <taxon>Methanobacteriota</taxon>
        <taxon>Stenosarchaea group</taxon>
        <taxon>Methanomicrobia</taxon>
        <taxon>Methanotrichales</taxon>
        <taxon>Methanotrichaceae</taxon>
        <taxon>Methanocrinis</taxon>
    </lineage>
</organism>
<dbReference type="RefSeq" id="WP_316965920.1">
    <property type="nucleotide sequence ID" value="NZ_JARFPK010000008.1"/>
</dbReference>
<evidence type="ECO:0000313" key="1">
    <source>
        <dbReference type="EMBL" id="MDF0590165.1"/>
    </source>
</evidence>
<comment type="caution">
    <text evidence="1">The sequence shown here is derived from an EMBL/GenBank/DDBJ whole genome shotgun (WGS) entry which is preliminary data.</text>
</comment>
<protein>
    <submittedName>
        <fullName evidence="1">DUF4276 family protein</fullName>
    </submittedName>
</protein>
<sequence length="205" mass="23587">MVSVRIYVEGGGNSKDLQSRCREGFRKLIERTGFEGRMPSTVACGGRNKAYEMFKIELRSADVNKFPMLLVDSEEPVTMAPWDHLKSRDGWDRPAGAEDDQAQMMVTCMETWIMADREALRNVFGARLRESALFPAEDLERRSRVDLQGALKNATKDCGRGKGYDKGRRSFQILAELNPEILKESLSYFRRFIETLDRHLQETRR</sequence>
<dbReference type="Pfam" id="PF14103">
    <property type="entry name" value="DUF4276"/>
    <property type="match status" value="1"/>
</dbReference>